<protein>
    <submittedName>
        <fullName evidence="2">DUF3592 domain-containing protein</fullName>
    </submittedName>
</protein>
<reference evidence="2" key="1">
    <citation type="journal article" date="2021" name="PeerJ">
        <title>Extensive microbial diversity within the chicken gut microbiome revealed by metagenomics and culture.</title>
        <authorList>
            <person name="Gilroy R."/>
            <person name="Ravi A."/>
            <person name="Getino M."/>
            <person name="Pursley I."/>
            <person name="Horton D.L."/>
            <person name="Alikhan N.F."/>
            <person name="Baker D."/>
            <person name="Gharbi K."/>
            <person name="Hall N."/>
            <person name="Watson M."/>
            <person name="Adriaenssens E.M."/>
            <person name="Foster-Nyarko E."/>
            <person name="Jarju S."/>
            <person name="Secka A."/>
            <person name="Antonio M."/>
            <person name="Oren A."/>
            <person name="Chaudhuri R.R."/>
            <person name="La Ragione R."/>
            <person name="Hildebrand F."/>
            <person name="Pallen M.J."/>
        </authorList>
    </citation>
    <scope>NUCLEOTIDE SEQUENCE</scope>
    <source>
        <strain evidence="2">ChiBcec1-1630</strain>
    </source>
</reference>
<evidence type="ECO:0000313" key="2">
    <source>
        <dbReference type="EMBL" id="HJC86726.1"/>
    </source>
</evidence>
<reference evidence="2" key="2">
    <citation type="submission" date="2021-04" db="EMBL/GenBank/DDBJ databases">
        <authorList>
            <person name="Gilroy R."/>
        </authorList>
    </citation>
    <scope>NUCLEOTIDE SEQUENCE</scope>
    <source>
        <strain evidence="2">ChiBcec1-1630</strain>
    </source>
</reference>
<evidence type="ECO:0000256" key="1">
    <source>
        <dbReference type="SAM" id="Phobius"/>
    </source>
</evidence>
<dbReference type="Proteomes" id="UP000823922">
    <property type="component" value="Unassembled WGS sequence"/>
</dbReference>
<keyword evidence="1" id="KW-0472">Membrane</keyword>
<feature type="transmembrane region" description="Helical" evidence="1">
    <location>
        <begin position="6"/>
        <end position="27"/>
    </location>
</feature>
<keyword evidence="1" id="KW-0812">Transmembrane</keyword>
<keyword evidence="1" id="KW-1133">Transmembrane helix</keyword>
<proteinExistence type="predicted"/>
<dbReference type="EMBL" id="DWVS01000036">
    <property type="protein sequence ID" value="HJC86726.1"/>
    <property type="molecule type" value="Genomic_DNA"/>
</dbReference>
<gene>
    <name evidence="2" type="ORF">H9926_01745</name>
</gene>
<sequence length="174" mass="19872">MRNQQAGFFILIVGVVICLAAIAVLIWDKLRKYKYTESVMGTVISHKRCRIDTGHGSVSYPCAVVEYEVDGRKYQCIQKYATVYYNSIKRAEYDWEIDEKYCLHCYVTSRCRNHVDPVRDWFPVGSAMEVRYVPGKPRKAYCGALQSMRLIFLIMGPFGAALCLFGALLMTVLA</sequence>
<dbReference type="AlphaFoldDB" id="A0A9D2TQE0"/>
<feature type="transmembrane region" description="Helical" evidence="1">
    <location>
        <begin position="150"/>
        <end position="173"/>
    </location>
</feature>
<accession>A0A9D2TQE0</accession>
<evidence type="ECO:0000313" key="3">
    <source>
        <dbReference type="Proteomes" id="UP000823922"/>
    </source>
</evidence>
<organism evidence="2 3">
    <name type="scientific">Candidatus Eisenbergiella intestinigallinarum</name>
    <dbReference type="NCBI Taxonomy" id="2838549"/>
    <lineage>
        <taxon>Bacteria</taxon>
        <taxon>Bacillati</taxon>
        <taxon>Bacillota</taxon>
        <taxon>Clostridia</taxon>
        <taxon>Lachnospirales</taxon>
        <taxon>Lachnospiraceae</taxon>
        <taxon>Eisenbergiella</taxon>
    </lineage>
</organism>
<comment type="caution">
    <text evidence="2">The sequence shown here is derived from an EMBL/GenBank/DDBJ whole genome shotgun (WGS) entry which is preliminary data.</text>
</comment>
<name>A0A9D2TQE0_9FIRM</name>